<feature type="domain" description="AB hydrolase-1" evidence="1">
    <location>
        <begin position="66"/>
        <end position="301"/>
    </location>
</feature>
<organism evidence="2 3">
    <name type="scientific">Photobacterium ganghwense</name>
    <dbReference type="NCBI Taxonomy" id="320778"/>
    <lineage>
        <taxon>Bacteria</taxon>
        <taxon>Pseudomonadati</taxon>
        <taxon>Pseudomonadota</taxon>
        <taxon>Gammaproteobacteria</taxon>
        <taxon>Vibrionales</taxon>
        <taxon>Vibrionaceae</taxon>
        <taxon>Photobacterium</taxon>
    </lineage>
</organism>
<keyword evidence="3" id="KW-1185">Reference proteome</keyword>
<dbReference type="PATRIC" id="fig|320778.3.peg.2964"/>
<dbReference type="InterPro" id="IPR029058">
    <property type="entry name" value="AB_hydrolase_fold"/>
</dbReference>
<accession>A0A0J1H870</accession>
<dbReference type="InterPro" id="IPR052370">
    <property type="entry name" value="Meta-cleavage_hydrolase"/>
</dbReference>
<dbReference type="GO" id="GO:0016787">
    <property type="term" value="F:hydrolase activity"/>
    <property type="evidence" value="ECO:0007669"/>
    <property type="project" value="UniProtKB-KW"/>
</dbReference>
<dbReference type="PANTHER" id="PTHR43139">
    <property type="entry name" value="SI:DKEY-122A22.2"/>
    <property type="match status" value="1"/>
</dbReference>
<dbReference type="Pfam" id="PF12697">
    <property type="entry name" value="Abhydrolase_6"/>
    <property type="match status" value="1"/>
</dbReference>
<evidence type="ECO:0000313" key="3">
    <source>
        <dbReference type="Proteomes" id="UP000035909"/>
    </source>
</evidence>
<name>A0A0J1H870_9GAMM</name>
<sequence length="308" mass="34523">MTTTRPFHFVLIAIFLLLSLTGCELVDWKARQDHDTLTDAGFEEHYLTLQEGGRIKYWVGGKGKPLLLLHGFGGTAISTWKREMLALNQDYQVIAPDLAWFGDSFSEGTPNLTTQTNAVWQILDAMNIEKVAVAGISYGGFITYNMMLNPERIDKSIIIASPGPLFSDADLQALCLRAGVEHPEQLFVPQNGNEVRRLFDHVFFEPKSMPDFVATDIYNSYFSPYRQEKADLIRSLVHDRTRIANLPTDNLPPSLLIWGDSDQIFPLRNGIALSHYLSTTLVVLPDTGHGVTNEQPQTVVRLLKSFLG</sequence>
<protein>
    <submittedName>
        <fullName evidence="2">Alpha/beta hydrolase</fullName>
    </submittedName>
</protein>
<evidence type="ECO:0000259" key="1">
    <source>
        <dbReference type="Pfam" id="PF12697"/>
    </source>
</evidence>
<evidence type="ECO:0000313" key="2">
    <source>
        <dbReference type="EMBL" id="KLV07893.1"/>
    </source>
</evidence>
<dbReference type="EMBL" id="LDOU01000015">
    <property type="protein sequence ID" value="KLV07893.1"/>
    <property type="molecule type" value="Genomic_DNA"/>
</dbReference>
<dbReference type="STRING" id="320778.ABT57_13595"/>
<dbReference type="PRINTS" id="PR00111">
    <property type="entry name" value="ABHYDROLASE"/>
</dbReference>
<dbReference type="PROSITE" id="PS51257">
    <property type="entry name" value="PROKAR_LIPOPROTEIN"/>
    <property type="match status" value="1"/>
</dbReference>
<dbReference type="PRINTS" id="PR00412">
    <property type="entry name" value="EPOXHYDRLASE"/>
</dbReference>
<dbReference type="OrthoDB" id="9780765at2"/>
<dbReference type="RefSeq" id="WP_047885787.1">
    <property type="nucleotide sequence ID" value="NZ_CP071326.1"/>
</dbReference>
<dbReference type="InterPro" id="IPR000639">
    <property type="entry name" value="Epox_hydrolase-like"/>
</dbReference>
<dbReference type="SUPFAM" id="SSF53474">
    <property type="entry name" value="alpha/beta-Hydrolases"/>
    <property type="match status" value="1"/>
</dbReference>
<dbReference type="PANTHER" id="PTHR43139:SF52">
    <property type="entry name" value="SI:DKEY-122A22.2"/>
    <property type="match status" value="1"/>
</dbReference>
<dbReference type="Gene3D" id="3.40.50.1820">
    <property type="entry name" value="alpha/beta hydrolase"/>
    <property type="match status" value="1"/>
</dbReference>
<comment type="caution">
    <text evidence="2">The sequence shown here is derived from an EMBL/GenBank/DDBJ whole genome shotgun (WGS) entry which is preliminary data.</text>
</comment>
<proteinExistence type="predicted"/>
<dbReference type="InterPro" id="IPR000073">
    <property type="entry name" value="AB_hydrolase_1"/>
</dbReference>
<keyword evidence="2" id="KW-0378">Hydrolase</keyword>
<gene>
    <name evidence="2" type="ORF">ABT57_13595</name>
</gene>
<dbReference type="AlphaFoldDB" id="A0A0J1H870"/>
<dbReference type="Proteomes" id="UP000035909">
    <property type="component" value="Unassembled WGS sequence"/>
</dbReference>
<reference evidence="2 3" key="1">
    <citation type="submission" date="2015-05" db="EMBL/GenBank/DDBJ databases">
        <title>Photobacterium galathea sp. nov.</title>
        <authorList>
            <person name="Machado H."/>
            <person name="Gram L."/>
        </authorList>
    </citation>
    <scope>NUCLEOTIDE SEQUENCE [LARGE SCALE GENOMIC DNA]</scope>
    <source>
        <strain evidence="2 3">DSM 22954</strain>
    </source>
</reference>